<dbReference type="Pfam" id="PF14322">
    <property type="entry name" value="SusD-like_3"/>
    <property type="match status" value="1"/>
</dbReference>
<sequence length="585" mass="65016">MMKRKNIILMVFICMAIFTVGCSDEFLTRTPEGQFGTNSLETEDGLDGILLGAYAMIDGAGLDGTADWNVTVENWAFNIASDDALKGTDAGDQPEQSFIEAYDYQSFNGHITNRWRSLFKGVARANNAINAANSLEDLSDEKRTQVIAEARFLRGIFHMEARKMWRMPPYIGEEDYILDDVESTKVPNDREIWPFIEADFEAAAASLPTTQGQVGRPTSWAAKAFLAKSKMYQGWDENGTPNTAKLGEAKTLLDEIVNSGVFSLAAKFEDNFLVATRNNPESIFEIQYAVSSAADQASSRGMGLAHPYTDPWGCCGFYQVSQNLVNAYRTEAGLPLIDNFDAEDISIDTNEDGTSAETATLDPRIDHTLGRPGILYKGFKIYQTDFVRDLSYAGPFFSKKHVAEPEGFGVGGWGNLSANNYRYMRYGMILLWLAEAEVEVGSLERARELVNEIRTRAANPDGFVPLATQGTDRNDFSIVEGEAAANYDIATYDAPWTDKAAARDAVRFETRLEFAMEGHRYWDLVRWGIAAETLNNYIASESQHRTYLVGKSFTEGKNEYFPIPSQAIDRSAVDGQPTLTQDPAY</sequence>
<evidence type="ECO:0000256" key="4">
    <source>
        <dbReference type="ARBA" id="ARBA00023136"/>
    </source>
</evidence>
<feature type="domain" description="RagB/SusD" evidence="6">
    <location>
        <begin position="280"/>
        <end position="585"/>
    </location>
</feature>
<organism evidence="8 9">
    <name type="scientific">Maribacter dokdonensis</name>
    <dbReference type="NCBI Taxonomy" id="320912"/>
    <lineage>
        <taxon>Bacteria</taxon>
        <taxon>Pseudomonadati</taxon>
        <taxon>Bacteroidota</taxon>
        <taxon>Flavobacteriia</taxon>
        <taxon>Flavobacteriales</taxon>
        <taxon>Flavobacteriaceae</taxon>
        <taxon>Maribacter</taxon>
    </lineage>
</organism>
<dbReference type="SUPFAM" id="SSF48452">
    <property type="entry name" value="TPR-like"/>
    <property type="match status" value="1"/>
</dbReference>
<protein>
    <submittedName>
        <fullName evidence="8">Starch-binding associating with outer membrane</fullName>
    </submittedName>
</protein>
<dbReference type="GO" id="GO:0009279">
    <property type="term" value="C:cell outer membrane"/>
    <property type="evidence" value="ECO:0007669"/>
    <property type="project" value="UniProtKB-SubCell"/>
</dbReference>
<dbReference type="Pfam" id="PF07980">
    <property type="entry name" value="SusD_RagB"/>
    <property type="match status" value="1"/>
</dbReference>
<keyword evidence="4" id="KW-0472">Membrane</keyword>
<keyword evidence="3" id="KW-0732">Signal</keyword>
<evidence type="ECO:0000259" key="7">
    <source>
        <dbReference type="Pfam" id="PF14322"/>
    </source>
</evidence>
<dbReference type="PROSITE" id="PS51257">
    <property type="entry name" value="PROKAR_LIPOPROTEIN"/>
    <property type="match status" value="1"/>
</dbReference>
<reference evidence="8 9" key="1">
    <citation type="submission" date="2016-10" db="EMBL/GenBank/DDBJ databases">
        <authorList>
            <person name="de Groot N.N."/>
        </authorList>
    </citation>
    <scope>NUCLEOTIDE SEQUENCE [LARGE SCALE GENOMIC DNA]</scope>
    <source>
        <strain evidence="8 9">MAR_2009_71</strain>
    </source>
</reference>
<dbReference type="InterPro" id="IPR011990">
    <property type="entry name" value="TPR-like_helical_dom_sf"/>
</dbReference>
<evidence type="ECO:0000256" key="1">
    <source>
        <dbReference type="ARBA" id="ARBA00004442"/>
    </source>
</evidence>
<gene>
    <name evidence="8" type="ORF">SAMN05192540_2511</name>
</gene>
<dbReference type="AlphaFoldDB" id="A0A1H4Q9G3"/>
<feature type="domain" description="SusD-like N-terminal" evidence="7">
    <location>
        <begin position="102"/>
        <end position="228"/>
    </location>
</feature>
<evidence type="ECO:0000256" key="2">
    <source>
        <dbReference type="ARBA" id="ARBA00006275"/>
    </source>
</evidence>
<evidence type="ECO:0000256" key="3">
    <source>
        <dbReference type="ARBA" id="ARBA00022729"/>
    </source>
</evidence>
<evidence type="ECO:0000313" key="9">
    <source>
        <dbReference type="Proteomes" id="UP000183038"/>
    </source>
</evidence>
<dbReference type="Proteomes" id="UP000183038">
    <property type="component" value="Unassembled WGS sequence"/>
</dbReference>
<accession>A0A1H4Q9G3</accession>
<proteinExistence type="inferred from homology"/>
<evidence type="ECO:0000259" key="6">
    <source>
        <dbReference type="Pfam" id="PF07980"/>
    </source>
</evidence>
<dbReference type="InterPro" id="IPR033985">
    <property type="entry name" value="SusD-like_N"/>
</dbReference>
<keyword evidence="5" id="KW-0998">Cell outer membrane</keyword>
<evidence type="ECO:0000313" key="8">
    <source>
        <dbReference type="EMBL" id="SEC16122.1"/>
    </source>
</evidence>
<dbReference type="EMBL" id="FNTB01000001">
    <property type="protein sequence ID" value="SEC16122.1"/>
    <property type="molecule type" value="Genomic_DNA"/>
</dbReference>
<comment type="similarity">
    <text evidence="2">Belongs to the SusD family.</text>
</comment>
<evidence type="ECO:0000256" key="5">
    <source>
        <dbReference type="ARBA" id="ARBA00023237"/>
    </source>
</evidence>
<name>A0A1H4Q9G3_9FLAO</name>
<dbReference type="InterPro" id="IPR012944">
    <property type="entry name" value="SusD_RagB_dom"/>
</dbReference>
<dbReference type="Gene3D" id="1.25.40.390">
    <property type="match status" value="1"/>
</dbReference>
<dbReference type="RefSeq" id="WP_254780419.1">
    <property type="nucleotide sequence ID" value="NZ_FNTB01000001.1"/>
</dbReference>
<comment type="subcellular location">
    <subcellularLocation>
        <location evidence="1">Cell outer membrane</location>
    </subcellularLocation>
</comment>